<reference evidence="1 2" key="1">
    <citation type="submission" date="2019-02" db="EMBL/GenBank/DDBJ databases">
        <title>Deep-cultivation of Planctomycetes and their phenomic and genomic characterization uncovers novel biology.</title>
        <authorList>
            <person name="Wiegand S."/>
            <person name="Jogler M."/>
            <person name="Boedeker C."/>
            <person name="Pinto D."/>
            <person name="Vollmers J."/>
            <person name="Rivas-Marin E."/>
            <person name="Kohn T."/>
            <person name="Peeters S.H."/>
            <person name="Heuer A."/>
            <person name="Rast P."/>
            <person name="Oberbeckmann S."/>
            <person name="Bunk B."/>
            <person name="Jeske O."/>
            <person name="Meyerdierks A."/>
            <person name="Storesund J.E."/>
            <person name="Kallscheuer N."/>
            <person name="Luecker S."/>
            <person name="Lage O.M."/>
            <person name="Pohl T."/>
            <person name="Merkel B.J."/>
            <person name="Hornburger P."/>
            <person name="Mueller R.-W."/>
            <person name="Bruemmer F."/>
            <person name="Labrenz M."/>
            <person name="Spormann A.M."/>
            <person name="Op den Camp H."/>
            <person name="Overmann J."/>
            <person name="Amann R."/>
            <person name="Jetten M.S.M."/>
            <person name="Mascher T."/>
            <person name="Medema M.H."/>
            <person name="Devos D.P."/>
            <person name="Kaster A.-K."/>
            <person name="Ovreas L."/>
            <person name="Rohde M."/>
            <person name="Galperin M.Y."/>
            <person name="Jogler C."/>
        </authorList>
    </citation>
    <scope>NUCLEOTIDE SEQUENCE [LARGE SCALE GENOMIC DNA]</scope>
    <source>
        <strain evidence="1 2">HG15A2</strain>
    </source>
</reference>
<gene>
    <name evidence="1" type="ORF">HG15A2_09310</name>
</gene>
<sequence length="81" mass="8894">MTGTKGNFTRDLFVLSLSYFACRCRSPQQLKFRKSLTLLSSALLGALFRQRGKCVQVGNGCQSNALGGVGDERNVDYGWLS</sequence>
<dbReference type="Proteomes" id="UP000319852">
    <property type="component" value="Chromosome"/>
</dbReference>
<proteinExistence type="predicted"/>
<dbReference type="KEGG" id="amob:HG15A2_09310"/>
<protein>
    <submittedName>
        <fullName evidence="1">Uncharacterized protein</fullName>
    </submittedName>
</protein>
<accession>A0A517MSA7</accession>
<organism evidence="1 2">
    <name type="scientific">Adhaeretor mobilis</name>
    <dbReference type="NCBI Taxonomy" id="1930276"/>
    <lineage>
        <taxon>Bacteria</taxon>
        <taxon>Pseudomonadati</taxon>
        <taxon>Planctomycetota</taxon>
        <taxon>Planctomycetia</taxon>
        <taxon>Pirellulales</taxon>
        <taxon>Lacipirellulaceae</taxon>
        <taxon>Adhaeretor</taxon>
    </lineage>
</organism>
<evidence type="ECO:0000313" key="1">
    <source>
        <dbReference type="EMBL" id="QDS97667.1"/>
    </source>
</evidence>
<keyword evidence="2" id="KW-1185">Reference proteome</keyword>
<evidence type="ECO:0000313" key="2">
    <source>
        <dbReference type="Proteomes" id="UP000319852"/>
    </source>
</evidence>
<name>A0A517MSA7_9BACT</name>
<dbReference type="EMBL" id="CP036263">
    <property type="protein sequence ID" value="QDS97667.1"/>
    <property type="molecule type" value="Genomic_DNA"/>
</dbReference>
<dbReference type="AlphaFoldDB" id="A0A517MSA7"/>